<evidence type="ECO:0000256" key="1">
    <source>
        <dbReference type="ARBA" id="ARBA00009981"/>
    </source>
</evidence>
<protein>
    <recommendedName>
        <fullName evidence="2">Antitoxin</fullName>
    </recommendedName>
</protein>
<dbReference type="Pfam" id="PF02604">
    <property type="entry name" value="PhdYeFM_antitox"/>
    <property type="match status" value="1"/>
</dbReference>
<dbReference type="EMBL" id="JAEDAJ010000006">
    <property type="protein sequence ID" value="MBK0332064.1"/>
    <property type="molecule type" value="Genomic_DNA"/>
</dbReference>
<sequence>MISVSLSEICRRQSELLASAQTGPVTITSRDGMRRAVVISPEFYDRALEALEDRTDIEVAAEARKEGGAIGHRELMVELARGREAGV</sequence>
<evidence type="ECO:0000256" key="2">
    <source>
        <dbReference type="RuleBase" id="RU362080"/>
    </source>
</evidence>
<dbReference type="InterPro" id="IPR036165">
    <property type="entry name" value="YefM-like_sf"/>
</dbReference>
<name>A0ABS1BBN3_9MICO</name>
<accession>A0ABS1BBN3</accession>
<evidence type="ECO:0000313" key="3">
    <source>
        <dbReference type="EMBL" id="MBK0332064.1"/>
    </source>
</evidence>
<dbReference type="Gene3D" id="3.40.1620.10">
    <property type="entry name" value="YefM-like domain"/>
    <property type="match status" value="1"/>
</dbReference>
<organism evidence="3 4">
    <name type="scientific">Brachybacterium halotolerans</name>
    <dbReference type="NCBI Taxonomy" id="2795215"/>
    <lineage>
        <taxon>Bacteria</taxon>
        <taxon>Bacillati</taxon>
        <taxon>Actinomycetota</taxon>
        <taxon>Actinomycetes</taxon>
        <taxon>Micrococcales</taxon>
        <taxon>Dermabacteraceae</taxon>
        <taxon>Brachybacterium</taxon>
    </lineage>
</organism>
<keyword evidence="4" id="KW-1185">Reference proteome</keyword>
<comment type="function">
    <text evidence="2">Antitoxin component of a type II toxin-antitoxin (TA) system.</text>
</comment>
<gene>
    <name evidence="3" type="ORF">I8D64_11705</name>
</gene>
<evidence type="ECO:0000313" key="4">
    <source>
        <dbReference type="Proteomes" id="UP000612352"/>
    </source>
</evidence>
<dbReference type="SUPFAM" id="SSF143120">
    <property type="entry name" value="YefM-like"/>
    <property type="match status" value="1"/>
</dbReference>
<dbReference type="NCBIfam" id="TIGR01552">
    <property type="entry name" value="phd_fam"/>
    <property type="match status" value="1"/>
</dbReference>
<comment type="similarity">
    <text evidence="1 2">Belongs to the phD/YefM antitoxin family.</text>
</comment>
<dbReference type="InterPro" id="IPR006442">
    <property type="entry name" value="Antitoxin_Phd/YefM"/>
</dbReference>
<proteinExistence type="inferred from homology"/>
<dbReference type="Proteomes" id="UP000612352">
    <property type="component" value="Unassembled WGS sequence"/>
</dbReference>
<dbReference type="RefSeq" id="WP_200502943.1">
    <property type="nucleotide sequence ID" value="NZ_JAEDAJ010000006.1"/>
</dbReference>
<reference evidence="3 4" key="1">
    <citation type="submission" date="2020-12" db="EMBL/GenBank/DDBJ databases">
        <title>Brachybacterium sp. MASK1Z-5, whole genome shotgun sequence.</title>
        <authorList>
            <person name="Tuo L."/>
        </authorList>
    </citation>
    <scope>NUCLEOTIDE SEQUENCE [LARGE SCALE GENOMIC DNA]</scope>
    <source>
        <strain evidence="3 4">MASK1Z-5</strain>
    </source>
</reference>
<comment type="caution">
    <text evidence="3">The sequence shown here is derived from an EMBL/GenBank/DDBJ whole genome shotgun (WGS) entry which is preliminary data.</text>
</comment>